<name>A0A8J2ZC24_9PROT</name>
<organism evidence="2 3">
    <name type="scientific">Caldovatus sediminis</name>
    <dbReference type="NCBI Taxonomy" id="2041189"/>
    <lineage>
        <taxon>Bacteria</taxon>
        <taxon>Pseudomonadati</taxon>
        <taxon>Pseudomonadota</taxon>
        <taxon>Alphaproteobacteria</taxon>
        <taxon>Acetobacterales</taxon>
        <taxon>Roseomonadaceae</taxon>
        <taxon>Caldovatus</taxon>
    </lineage>
</organism>
<proteinExistence type="predicted"/>
<reference evidence="2 3" key="1">
    <citation type="journal article" date="2014" name="Int. J. Syst. Evol. Microbiol.">
        <title>Complete genome sequence of Corynebacterium casei LMG S-19264T (=DSM 44701T), isolated from a smear-ripened cheese.</title>
        <authorList>
            <consortium name="US DOE Joint Genome Institute (JGI-PGF)"/>
            <person name="Walter F."/>
            <person name="Albersmeier A."/>
            <person name="Kalinowski J."/>
            <person name="Ruckert C."/>
        </authorList>
    </citation>
    <scope>NUCLEOTIDE SEQUENCE [LARGE SCALE GENOMIC DNA]</scope>
    <source>
        <strain evidence="2 3">CGMCC 1.16330</strain>
    </source>
</reference>
<feature type="region of interest" description="Disordered" evidence="1">
    <location>
        <begin position="53"/>
        <end position="77"/>
    </location>
</feature>
<keyword evidence="3" id="KW-1185">Reference proteome</keyword>
<dbReference type="EMBL" id="BMKS01000006">
    <property type="protein sequence ID" value="GGG35292.1"/>
    <property type="molecule type" value="Genomic_DNA"/>
</dbReference>
<comment type="caution">
    <text evidence="2">The sequence shown here is derived from an EMBL/GenBank/DDBJ whole genome shotgun (WGS) entry which is preliminary data.</text>
</comment>
<protein>
    <submittedName>
        <fullName evidence="2">Uncharacterized protein</fullName>
    </submittedName>
</protein>
<evidence type="ECO:0000313" key="2">
    <source>
        <dbReference type="EMBL" id="GGG35292.1"/>
    </source>
</evidence>
<gene>
    <name evidence="2" type="ORF">GCM10010964_23940</name>
</gene>
<sequence length="77" mass="8058">MGPERLASERIYSIDLGEPSFPAPLPRLMCDDGGGGHPHPSAERVKDARAAAKSAAPAYATRSASAPAKAWVRTSRA</sequence>
<evidence type="ECO:0000313" key="3">
    <source>
        <dbReference type="Proteomes" id="UP000597507"/>
    </source>
</evidence>
<feature type="compositionally biased region" description="Low complexity" evidence="1">
    <location>
        <begin position="53"/>
        <end position="70"/>
    </location>
</feature>
<accession>A0A8J2ZC24</accession>
<dbReference type="AlphaFoldDB" id="A0A8J2ZC24"/>
<dbReference type="Proteomes" id="UP000597507">
    <property type="component" value="Unassembled WGS sequence"/>
</dbReference>
<evidence type="ECO:0000256" key="1">
    <source>
        <dbReference type="SAM" id="MobiDB-lite"/>
    </source>
</evidence>